<evidence type="ECO:0000313" key="1">
    <source>
        <dbReference type="EMBL" id="KAK7030562.1"/>
    </source>
</evidence>
<name>A0AAW0BWY2_9AGAR</name>
<evidence type="ECO:0000313" key="2">
    <source>
        <dbReference type="Proteomes" id="UP001362999"/>
    </source>
</evidence>
<sequence length="193" mass="21789">MQRFIAMVPTCFALSYQSSSLWSGLNCPLNRSTLDRRDIISCFQLALDTYYCRDSRAPLRRPQEAANNLLFFHVERSCPVGNITVLSGPTLGFQSPDLDSLLKRGICLSHLVQGRSAISDVGSLVIPGLEILQIEIQDQPLIFVWLQAFVDRHPHVQVVKFSGYRSVWKLNFNIPFSSQFIGALRKKILGPYC</sequence>
<accession>A0AAW0BWY2</accession>
<dbReference type="AlphaFoldDB" id="A0AAW0BWY2"/>
<organism evidence="1 2">
    <name type="scientific">Favolaschia claudopus</name>
    <dbReference type="NCBI Taxonomy" id="2862362"/>
    <lineage>
        <taxon>Eukaryota</taxon>
        <taxon>Fungi</taxon>
        <taxon>Dikarya</taxon>
        <taxon>Basidiomycota</taxon>
        <taxon>Agaricomycotina</taxon>
        <taxon>Agaricomycetes</taxon>
        <taxon>Agaricomycetidae</taxon>
        <taxon>Agaricales</taxon>
        <taxon>Marasmiineae</taxon>
        <taxon>Mycenaceae</taxon>
        <taxon>Favolaschia</taxon>
    </lineage>
</organism>
<comment type="caution">
    <text evidence="1">The sequence shown here is derived from an EMBL/GenBank/DDBJ whole genome shotgun (WGS) entry which is preliminary data.</text>
</comment>
<reference evidence="1 2" key="1">
    <citation type="journal article" date="2024" name="J Genomics">
        <title>Draft genome sequencing and assembly of Favolaschia claudopus CIRM-BRFM 2984 isolated from oak limbs.</title>
        <authorList>
            <person name="Navarro D."/>
            <person name="Drula E."/>
            <person name="Chaduli D."/>
            <person name="Cazenave R."/>
            <person name="Ahrendt S."/>
            <person name="Wang J."/>
            <person name="Lipzen A."/>
            <person name="Daum C."/>
            <person name="Barry K."/>
            <person name="Grigoriev I.V."/>
            <person name="Favel A."/>
            <person name="Rosso M.N."/>
            <person name="Martin F."/>
        </authorList>
    </citation>
    <scope>NUCLEOTIDE SEQUENCE [LARGE SCALE GENOMIC DNA]</scope>
    <source>
        <strain evidence="1 2">CIRM-BRFM 2984</strain>
    </source>
</reference>
<dbReference type="Proteomes" id="UP001362999">
    <property type="component" value="Unassembled WGS sequence"/>
</dbReference>
<keyword evidence="2" id="KW-1185">Reference proteome</keyword>
<protein>
    <submittedName>
        <fullName evidence="1">Uncharacterized protein</fullName>
    </submittedName>
</protein>
<gene>
    <name evidence="1" type="ORF">R3P38DRAFT_856077</name>
</gene>
<proteinExistence type="predicted"/>
<dbReference type="EMBL" id="JAWWNJ010000025">
    <property type="protein sequence ID" value="KAK7030562.1"/>
    <property type="molecule type" value="Genomic_DNA"/>
</dbReference>